<accession>A0A6P1BIJ3</accession>
<dbReference type="GO" id="GO:0003700">
    <property type="term" value="F:DNA-binding transcription factor activity"/>
    <property type="evidence" value="ECO:0007669"/>
    <property type="project" value="InterPro"/>
</dbReference>
<dbReference type="Pfam" id="PF12833">
    <property type="entry name" value="HTH_18"/>
    <property type="match status" value="1"/>
</dbReference>
<dbReference type="PANTHER" id="PTHR46796:SF12">
    <property type="entry name" value="HTH-TYPE DNA-BINDING TRANSCRIPTIONAL ACTIVATOR EUTR"/>
    <property type="match status" value="1"/>
</dbReference>
<gene>
    <name evidence="5" type="ORF">FNJ47_21275</name>
</gene>
<organism evidence="5 6">
    <name type="scientific">Bradyrhizobium uaiense</name>
    <dbReference type="NCBI Taxonomy" id="2594946"/>
    <lineage>
        <taxon>Bacteria</taxon>
        <taxon>Pseudomonadati</taxon>
        <taxon>Pseudomonadota</taxon>
        <taxon>Alphaproteobacteria</taxon>
        <taxon>Hyphomicrobiales</taxon>
        <taxon>Nitrobacteraceae</taxon>
        <taxon>Bradyrhizobium</taxon>
    </lineage>
</organism>
<keyword evidence="3" id="KW-0804">Transcription</keyword>
<evidence type="ECO:0000313" key="5">
    <source>
        <dbReference type="EMBL" id="NEU98287.1"/>
    </source>
</evidence>
<evidence type="ECO:0000313" key="6">
    <source>
        <dbReference type="Proteomes" id="UP000468531"/>
    </source>
</evidence>
<dbReference type="Proteomes" id="UP000468531">
    <property type="component" value="Unassembled WGS sequence"/>
</dbReference>
<evidence type="ECO:0000256" key="2">
    <source>
        <dbReference type="ARBA" id="ARBA00023125"/>
    </source>
</evidence>
<comment type="caution">
    <text evidence="5">The sequence shown here is derived from an EMBL/GenBank/DDBJ whole genome shotgun (WGS) entry which is preliminary data.</text>
</comment>
<keyword evidence="2" id="KW-0238">DNA-binding</keyword>
<dbReference type="PANTHER" id="PTHR46796">
    <property type="entry name" value="HTH-TYPE TRANSCRIPTIONAL ACTIVATOR RHAS-RELATED"/>
    <property type="match status" value="1"/>
</dbReference>
<dbReference type="InterPro" id="IPR035418">
    <property type="entry name" value="AraC-bd_2"/>
</dbReference>
<dbReference type="RefSeq" id="WP_163156460.1">
    <property type="nucleotide sequence ID" value="NZ_VKHP01000087.1"/>
</dbReference>
<dbReference type="PROSITE" id="PS01124">
    <property type="entry name" value="HTH_ARAC_FAMILY_2"/>
    <property type="match status" value="1"/>
</dbReference>
<feature type="domain" description="HTH araC/xylS-type" evidence="4">
    <location>
        <begin position="228"/>
        <end position="329"/>
    </location>
</feature>
<reference evidence="5 6" key="1">
    <citation type="journal article" date="2020" name="Arch. Microbiol.">
        <title>Bradyrhizobium uaiense sp. nov., a new highly efficient cowpea symbiont.</title>
        <authorList>
            <person name="Cabral Michel D."/>
            <person name="Azarias Guimaraes A."/>
            <person name="Martins da Costa E."/>
            <person name="Soares de Carvalho T."/>
            <person name="Balsanelli E."/>
            <person name="Willems A."/>
            <person name="Maltempi de Souza E."/>
            <person name="de Souza Moreira F.M."/>
        </authorList>
    </citation>
    <scope>NUCLEOTIDE SEQUENCE [LARGE SCALE GENOMIC DNA]</scope>
    <source>
        <strain evidence="5 6">UFLA 03-164</strain>
    </source>
</reference>
<dbReference type="Gene3D" id="1.10.10.60">
    <property type="entry name" value="Homeodomain-like"/>
    <property type="match status" value="1"/>
</dbReference>
<dbReference type="InterPro" id="IPR018060">
    <property type="entry name" value="HTH_AraC"/>
</dbReference>
<evidence type="ECO:0000256" key="1">
    <source>
        <dbReference type="ARBA" id="ARBA00023015"/>
    </source>
</evidence>
<keyword evidence="1" id="KW-0805">Transcription regulation</keyword>
<evidence type="ECO:0000259" key="4">
    <source>
        <dbReference type="PROSITE" id="PS01124"/>
    </source>
</evidence>
<proteinExistence type="predicted"/>
<dbReference type="Pfam" id="PF14525">
    <property type="entry name" value="AraC_binding_2"/>
    <property type="match status" value="1"/>
</dbReference>
<dbReference type="AlphaFoldDB" id="A0A6P1BIJ3"/>
<dbReference type="GO" id="GO:0043565">
    <property type="term" value="F:sequence-specific DNA binding"/>
    <property type="evidence" value="ECO:0007669"/>
    <property type="project" value="InterPro"/>
</dbReference>
<dbReference type="InterPro" id="IPR050204">
    <property type="entry name" value="AraC_XylS_family_regulators"/>
</dbReference>
<sequence>MTAGDLQVADRLFGAQHRLVSSSDKDEVVDACARALRPHRLTIAEKRAKLSTHLDHLPLGPFSVSRLRYGCDVTVAPAVPEEDNFLVTLPVAGKARFSYGSDAAEVRPKCGAVASAHRVFRFEINGAFDQIIVRLDRRRVEAVCASLVGSVRPQAVHFKLSLGETPAFWTGLLETAANLALLGATKNHPRLFDQFEELVIESLLLSQANNFSAAIHAEPRQPPPARIRRAMDYMRDHLSEPVCLSEVARQSGMSLRGLQAGFQRYVGSPPGRWLRSERLDMVHAVLSSAEPGTLNVTDVAMQCGFVHLGEFATQYRARFGKRPSDVLAKR</sequence>
<protein>
    <submittedName>
        <fullName evidence="5">AraC family transcriptional regulator</fullName>
    </submittedName>
</protein>
<dbReference type="InterPro" id="IPR009057">
    <property type="entry name" value="Homeodomain-like_sf"/>
</dbReference>
<dbReference type="SMART" id="SM00342">
    <property type="entry name" value="HTH_ARAC"/>
    <property type="match status" value="1"/>
</dbReference>
<evidence type="ECO:0000256" key="3">
    <source>
        <dbReference type="ARBA" id="ARBA00023163"/>
    </source>
</evidence>
<dbReference type="EMBL" id="VKHP01000087">
    <property type="protein sequence ID" value="NEU98287.1"/>
    <property type="molecule type" value="Genomic_DNA"/>
</dbReference>
<dbReference type="SUPFAM" id="SSF46689">
    <property type="entry name" value="Homeodomain-like"/>
    <property type="match status" value="1"/>
</dbReference>
<keyword evidence="6" id="KW-1185">Reference proteome</keyword>
<name>A0A6P1BIJ3_9BRAD</name>